<protein>
    <submittedName>
        <fullName evidence="1">Uncharacterized protein</fullName>
    </submittedName>
</protein>
<gene>
    <name evidence="1" type="ORF">BDQ94DRAFT_140982</name>
</gene>
<evidence type="ECO:0000313" key="2">
    <source>
        <dbReference type="Proteomes" id="UP000253729"/>
    </source>
</evidence>
<dbReference type="AlphaFoldDB" id="A0A3F3Q6N9"/>
<dbReference type="EMBL" id="KZ852042">
    <property type="protein sequence ID" value="RDH34831.1"/>
    <property type="molecule type" value="Genomic_DNA"/>
</dbReference>
<dbReference type="GeneID" id="38134085"/>
<proteinExistence type="predicted"/>
<sequence>MMTHPILAFPGLVQSTVDLCKASSKSAKTRRVSPQRSWDDAYRIYTRMIEIIRSRGSAFPNPEKQAAPCSLQIRAVITIADTEGLAAARLKPCRYIS</sequence>
<reference evidence="1 2" key="1">
    <citation type="submission" date="2018-07" db="EMBL/GenBank/DDBJ databases">
        <title>The genomes of Aspergillus section Nigri reveals drivers in fungal speciation.</title>
        <authorList>
            <consortium name="DOE Joint Genome Institute"/>
            <person name="Vesth T.C."/>
            <person name="Nybo J."/>
            <person name="Theobald S."/>
            <person name="Brandl J."/>
            <person name="Frisvad J.C."/>
            <person name="Nielsen K.F."/>
            <person name="Lyhne E.K."/>
            <person name="Kogle M.E."/>
            <person name="Kuo A."/>
            <person name="Riley R."/>
            <person name="Clum A."/>
            <person name="Nolan M."/>
            <person name="Lipzen A."/>
            <person name="Salamov A."/>
            <person name="Henrissat B."/>
            <person name="Wiebenga A."/>
            <person name="De vries R.P."/>
            <person name="Grigoriev I.V."/>
            <person name="Mortensen U.H."/>
            <person name="Andersen M.R."/>
            <person name="Baker S.E."/>
        </authorList>
    </citation>
    <scope>NUCLEOTIDE SEQUENCE [LARGE SCALE GENOMIC DNA]</scope>
    <source>
        <strain evidence="1 2">CBS 139.54b</strain>
    </source>
</reference>
<dbReference type="RefSeq" id="XP_026627853.1">
    <property type="nucleotide sequence ID" value="XM_026765729.1"/>
</dbReference>
<organism evidence="1 2">
    <name type="scientific">Aspergillus welwitschiae</name>
    <dbReference type="NCBI Taxonomy" id="1341132"/>
    <lineage>
        <taxon>Eukaryota</taxon>
        <taxon>Fungi</taxon>
        <taxon>Dikarya</taxon>
        <taxon>Ascomycota</taxon>
        <taxon>Pezizomycotina</taxon>
        <taxon>Eurotiomycetes</taxon>
        <taxon>Eurotiomycetidae</taxon>
        <taxon>Eurotiales</taxon>
        <taxon>Aspergillaceae</taxon>
        <taxon>Aspergillus</taxon>
        <taxon>Aspergillus subgen. Circumdati</taxon>
    </lineage>
</organism>
<dbReference type="Proteomes" id="UP000253729">
    <property type="component" value="Unassembled WGS sequence"/>
</dbReference>
<evidence type="ECO:0000313" key="1">
    <source>
        <dbReference type="EMBL" id="RDH34831.1"/>
    </source>
</evidence>
<keyword evidence="2" id="KW-1185">Reference proteome</keyword>
<name>A0A3F3Q6N9_9EURO</name>
<accession>A0A3F3Q6N9</accession>